<protein>
    <submittedName>
        <fullName evidence="2">Stage III sporulation protein AF</fullName>
    </submittedName>
</protein>
<comment type="caution">
    <text evidence="2">The sequence shown here is derived from an EMBL/GenBank/DDBJ whole genome shotgun (WGS) entry which is preliminary data.</text>
</comment>
<feature type="transmembrane region" description="Helical" evidence="1">
    <location>
        <begin position="12"/>
        <end position="28"/>
    </location>
</feature>
<proteinExistence type="predicted"/>
<dbReference type="RefSeq" id="WP_132082208.1">
    <property type="nucleotide sequence ID" value="NZ_DAMAKO010000010.1"/>
</dbReference>
<dbReference type="InterPro" id="IPR014245">
    <property type="entry name" value="Spore_III_AF"/>
</dbReference>
<keyword evidence="1" id="KW-0812">Transmembrane</keyword>
<dbReference type="Pfam" id="PF09581">
    <property type="entry name" value="Spore_III_AF"/>
    <property type="match status" value="1"/>
</dbReference>
<reference evidence="2 3" key="1">
    <citation type="submission" date="2019-03" db="EMBL/GenBank/DDBJ databases">
        <title>Genomic Encyclopedia of Type Strains, Phase IV (KMG-IV): sequencing the most valuable type-strain genomes for metagenomic binning, comparative biology and taxonomic classification.</title>
        <authorList>
            <person name="Goeker M."/>
        </authorList>
    </citation>
    <scope>NUCLEOTIDE SEQUENCE [LARGE SCALE GENOMIC DNA]</scope>
    <source>
        <strain evidence="2 3">DSM 15969</strain>
    </source>
</reference>
<dbReference type="OrthoDB" id="1681124at2"/>
<keyword evidence="3" id="KW-1185">Reference proteome</keyword>
<sequence length="198" mass="22279">MMAEITEWVKSIVMVVLFATFLEFLLPASSMQRFVRVIMGLFIMLSILNPLIHVLHSQLLPEPVAVFGNPAAKSTEVERISREAAKGRSQLTHEMYRKDLANQIRALVMAIEGIAEVRVAVDTNDQEGSKNIGAIKHITLYVQPGVADTGRKIQKITINTPTAQNRSELSAVTRDKIRRVITELYTIREDQLTIQRLN</sequence>
<dbReference type="EMBL" id="SLUI01000010">
    <property type="protein sequence ID" value="TCL35864.1"/>
    <property type="molecule type" value="Genomic_DNA"/>
</dbReference>
<name>A0A4R1PV06_9FIRM</name>
<accession>A0A4R1PV06</accession>
<evidence type="ECO:0000313" key="2">
    <source>
        <dbReference type="EMBL" id="TCL35864.1"/>
    </source>
</evidence>
<dbReference type="NCBIfam" id="TIGR02896">
    <property type="entry name" value="spore_III_AF"/>
    <property type="match status" value="1"/>
</dbReference>
<dbReference type="Proteomes" id="UP000295063">
    <property type="component" value="Unassembled WGS sequence"/>
</dbReference>
<feature type="transmembrane region" description="Helical" evidence="1">
    <location>
        <begin position="34"/>
        <end position="52"/>
    </location>
</feature>
<evidence type="ECO:0000313" key="3">
    <source>
        <dbReference type="Proteomes" id="UP000295063"/>
    </source>
</evidence>
<gene>
    <name evidence="2" type="ORF">EV210_110108</name>
</gene>
<organism evidence="2 3">
    <name type="scientific">Anaerospora hongkongensis</name>
    <dbReference type="NCBI Taxonomy" id="244830"/>
    <lineage>
        <taxon>Bacteria</taxon>
        <taxon>Bacillati</taxon>
        <taxon>Bacillota</taxon>
        <taxon>Negativicutes</taxon>
        <taxon>Selenomonadales</taxon>
        <taxon>Sporomusaceae</taxon>
        <taxon>Anaerospora</taxon>
    </lineage>
</organism>
<dbReference type="AlphaFoldDB" id="A0A4R1PV06"/>
<keyword evidence="1" id="KW-1133">Transmembrane helix</keyword>
<keyword evidence="1" id="KW-0472">Membrane</keyword>
<evidence type="ECO:0000256" key="1">
    <source>
        <dbReference type="SAM" id="Phobius"/>
    </source>
</evidence>